<evidence type="ECO:0000256" key="4">
    <source>
        <dbReference type="ARBA" id="ARBA00022777"/>
    </source>
</evidence>
<dbReference type="RefSeq" id="WP_205409245.1">
    <property type="nucleotide sequence ID" value="NZ_FMTP01000001.1"/>
</dbReference>
<dbReference type="Pfam" id="PF02518">
    <property type="entry name" value="HATPase_c"/>
    <property type="match status" value="1"/>
</dbReference>
<evidence type="ECO:0000256" key="1">
    <source>
        <dbReference type="ARBA" id="ARBA00004370"/>
    </source>
</evidence>
<accession>A0A1G4QD43</accession>
<evidence type="ECO:0000256" key="3">
    <source>
        <dbReference type="ARBA" id="ARBA00022679"/>
    </source>
</evidence>
<keyword evidence="6" id="KW-0812">Transmembrane</keyword>
<evidence type="ECO:0000256" key="2">
    <source>
        <dbReference type="ARBA" id="ARBA00022553"/>
    </source>
</evidence>
<keyword evidence="2" id="KW-0597">Phosphoprotein</keyword>
<dbReference type="InterPro" id="IPR032244">
    <property type="entry name" value="LapD_MoxY_N"/>
</dbReference>
<dbReference type="Gene3D" id="1.20.5.1930">
    <property type="match status" value="1"/>
</dbReference>
<dbReference type="Pfam" id="PF00672">
    <property type="entry name" value="HAMP"/>
    <property type="match status" value="1"/>
</dbReference>
<keyword evidence="6" id="KW-1133">Transmembrane helix</keyword>
<dbReference type="Gene3D" id="6.10.340.10">
    <property type="match status" value="1"/>
</dbReference>
<keyword evidence="6" id="KW-0472">Membrane</keyword>
<name>A0A1G4QD43_9HYPH</name>
<dbReference type="Pfam" id="PF16448">
    <property type="entry name" value="LapD_MoxY_N"/>
    <property type="match status" value="1"/>
</dbReference>
<evidence type="ECO:0000313" key="8">
    <source>
        <dbReference type="EMBL" id="SCW42553.1"/>
    </source>
</evidence>
<dbReference type="InterPro" id="IPR011712">
    <property type="entry name" value="Sig_transdc_His_kin_sub3_dim/P"/>
</dbReference>
<dbReference type="Proteomes" id="UP000198889">
    <property type="component" value="Unassembled WGS sequence"/>
</dbReference>
<proteinExistence type="predicted"/>
<dbReference type="SMART" id="SM00387">
    <property type="entry name" value="HATPase_c"/>
    <property type="match status" value="1"/>
</dbReference>
<feature type="domain" description="HAMP" evidence="7">
    <location>
        <begin position="200"/>
        <end position="252"/>
    </location>
</feature>
<dbReference type="InterPro" id="IPR003594">
    <property type="entry name" value="HATPase_dom"/>
</dbReference>
<dbReference type="GO" id="GO:0000155">
    <property type="term" value="F:phosphorelay sensor kinase activity"/>
    <property type="evidence" value="ECO:0007669"/>
    <property type="project" value="InterPro"/>
</dbReference>
<organism evidence="8 9">
    <name type="scientific">Ancylobacter rudongensis</name>
    <dbReference type="NCBI Taxonomy" id="177413"/>
    <lineage>
        <taxon>Bacteria</taxon>
        <taxon>Pseudomonadati</taxon>
        <taxon>Pseudomonadota</taxon>
        <taxon>Alphaproteobacteria</taxon>
        <taxon>Hyphomicrobiales</taxon>
        <taxon>Xanthobacteraceae</taxon>
        <taxon>Ancylobacter</taxon>
    </lineage>
</organism>
<dbReference type="SUPFAM" id="SSF55874">
    <property type="entry name" value="ATPase domain of HSP90 chaperone/DNA topoisomerase II/histidine kinase"/>
    <property type="match status" value="1"/>
</dbReference>
<dbReference type="Pfam" id="PF07730">
    <property type="entry name" value="HisKA_3"/>
    <property type="match status" value="1"/>
</dbReference>
<evidence type="ECO:0000313" key="9">
    <source>
        <dbReference type="Proteomes" id="UP000198889"/>
    </source>
</evidence>
<gene>
    <name evidence="8" type="ORF">SAMN05660859_1134</name>
</gene>
<dbReference type="Gene3D" id="3.30.565.10">
    <property type="entry name" value="Histidine kinase-like ATPase, C-terminal domain"/>
    <property type="match status" value="1"/>
</dbReference>
<evidence type="ECO:0000259" key="7">
    <source>
        <dbReference type="PROSITE" id="PS50885"/>
    </source>
</evidence>
<dbReference type="InterPro" id="IPR036890">
    <property type="entry name" value="HATPase_C_sf"/>
</dbReference>
<feature type="transmembrane region" description="Helical" evidence="6">
    <location>
        <begin position="31"/>
        <end position="52"/>
    </location>
</feature>
<dbReference type="EMBL" id="FMTP01000001">
    <property type="protein sequence ID" value="SCW42553.1"/>
    <property type="molecule type" value="Genomic_DNA"/>
</dbReference>
<reference evidence="9" key="1">
    <citation type="submission" date="2016-10" db="EMBL/GenBank/DDBJ databases">
        <authorList>
            <person name="Varghese N."/>
            <person name="Submissions S."/>
        </authorList>
    </citation>
    <scope>NUCLEOTIDE SEQUENCE [LARGE SCALE GENOMIC DNA]</scope>
    <source>
        <strain evidence="9">CGMCC 1.1761</strain>
    </source>
</reference>
<protein>
    <submittedName>
        <fullName evidence="8">Two-component system, NarL family, sensor histidine kinase UhpB</fullName>
    </submittedName>
</protein>
<dbReference type="CDD" id="cd06225">
    <property type="entry name" value="HAMP"/>
    <property type="match status" value="1"/>
</dbReference>
<dbReference type="InterPro" id="IPR003660">
    <property type="entry name" value="HAMP_dom"/>
</dbReference>
<dbReference type="PANTHER" id="PTHR24421">
    <property type="entry name" value="NITRATE/NITRITE SENSOR PROTEIN NARX-RELATED"/>
    <property type="match status" value="1"/>
</dbReference>
<dbReference type="PROSITE" id="PS50885">
    <property type="entry name" value="HAMP"/>
    <property type="match status" value="1"/>
</dbReference>
<dbReference type="GO" id="GO:0016020">
    <property type="term" value="C:membrane"/>
    <property type="evidence" value="ECO:0007669"/>
    <property type="project" value="UniProtKB-SubCell"/>
</dbReference>
<evidence type="ECO:0000256" key="6">
    <source>
        <dbReference type="SAM" id="Phobius"/>
    </source>
</evidence>
<comment type="subcellular location">
    <subcellularLocation>
        <location evidence="1">Membrane</location>
    </subcellularLocation>
</comment>
<dbReference type="InterPro" id="IPR050482">
    <property type="entry name" value="Sensor_HK_TwoCompSys"/>
</dbReference>
<keyword evidence="5" id="KW-0902">Two-component regulatory system</keyword>
<feature type="transmembrane region" description="Helical" evidence="6">
    <location>
        <begin position="180"/>
        <end position="199"/>
    </location>
</feature>
<dbReference type="AlphaFoldDB" id="A0A1G4QD43"/>
<keyword evidence="9" id="KW-1185">Reference proteome</keyword>
<dbReference type="STRING" id="177413.SAMN05660859_1134"/>
<dbReference type="PANTHER" id="PTHR24421:SF58">
    <property type="entry name" value="SIGNAL TRANSDUCTION HISTIDINE-PROTEIN KINASE_PHOSPHATASE UHPB"/>
    <property type="match status" value="1"/>
</dbReference>
<sequence>MSPASNAASPGAPARPASFGWWQRHSLRAQVLAAVVAINLCAALLAVVVIIANARRATEAEMLSSLAVAERFVQETVERLASVDAAAGGSLAQLPLHISGLRHVRIRIEDQAGNALDIAPADAEEEHEGDVPAWFTRLVSVEGQESVIPIVENGARVGQVRVAGEASDEIAEVWEDMSDLAVLAVAVNIAILVALYLVLGRLLMPLRTLSAGMHELEAGRFEHRLAPPRVRELALIADRFNALGAALKAARDDNGRLNERLVSVQDDERRQIASDLHDELGPCVFGLRANLESIERLTARAEPALGQRMGERIATMTDILDRIQGLNRRLLRKIRPMALGHVPLAAVLADLVADFESHSPGRRITLATEGLAERYGDSVDITVYRCIQEAVTNALRHGDARNIAISLHASRREGRIDLVIEDDGTGIAADAPHGFGLIGMEERIGALGGTWRILPAVPSGTRIDVAIPAHPYEFGLAAAPERLAAQ</sequence>
<dbReference type="CDD" id="cd16917">
    <property type="entry name" value="HATPase_UhpB-NarQ-NarX-like"/>
    <property type="match status" value="1"/>
</dbReference>
<keyword evidence="3" id="KW-0808">Transferase</keyword>
<evidence type="ECO:0000256" key="5">
    <source>
        <dbReference type="ARBA" id="ARBA00023012"/>
    </source>
</evidence>
<dbReference type="GO" id="GO:0046983">
    <property type="term" value="F:protein dimerization activity"/>
    <property type="evidence" value="ECO:0007669"/>
    <property type="project" value="InterPro"/>
</dbReference>
<keyword evidence="4 8" id="KW-0418">Kinase</keyword>
<dbReference type="SMART" id="SM00304">
    <property type="entry name" value="HAMP"/>
    <property type="match status" value="1"/>
</dbReference>